<accession>A0A9W5IT51</accession>
<evidence type="ECO:0000313" key="2">
    <source>
        <dbReference type="Proteomes" id="UP000004621"/>
    </source>
</evidence>
<dbReference type="RefSeq" id="WP_004518993.1">
    <property type="nucleotide sequence ID" value="NZ_ACEO02000001.1"/>
</dbReference>
<name>A0A9W5IT51_NEISU</name>
<sequence>MNWNFHAKPIILEVIEEFEYEIKEKLKDRVFHNILKEQGNGRIKTDKTIYGDSITIYFGQRPLPCRPTILKPGVSMEVLVEKGPSLVFSCAFNGSVAAFIYPQETDWSHSSRNAYVVSAWRNSREFNKSDIRRVFKLFIQIYLFGSSYISSKKSAKVYAKLEAKHLQTLEGKNAIIGYLYYLKYIINGLRKIYGIAKP</sequence>
<gene>
    <name evidence="1" type="ORF">NEISUBOT_03237</name>
</gene>
<protein>
    <submittedName>
        <fullName evidence="1">Uncharacterized protein</fullName>
    </submittedName>
</protein>
<dbReference type="Proteomes" id="UP000004621">
    <property type="component" value="Unassembled WGS sequence"/>
</dbReference>
<dbReference type="AlphaFoldDB" id="A0A9W5IT51"/>
<proteinExistence type="predicted"/>
<comment type="caution">
    <text evidence="1">The sequence shown here is derived from an EMBL/GenBank/DDBJ whole genome shotgun (WGS) entry which is preliminary data.</text>
</comment>
<evidence type="ECO:0000313" key="1">
    <source>
        <dbReference type="EMBL" id="EFC53236.1"/>
    </source>
</evidence>
<reference evidence="1 2" key="1">
    <citation type="submission" date="2010-01" db="EMBL/GenBank/DDBJ databases">
        <authorList>
            <person name="Weinstock G."/>
            <person name="Sodergren E."/>
            <person name="Clifton S."/>
            <person name="Fulton L."/>
            <person name="Fulton B."/>
            <person name="Courtney L."/>
            <person name="Fronick C."/>
            <person name="Harrison M."/>
            <person name="Strong C."/>
            <person name="Farmer C."/>
            <person name="Delahaunty K."/>
            <person name="Markovic C."/>
            <person name="Hall O."/>
            <person name="Minx P."/>
            <person name="Tomlinson C."/>
            <person name="Mitreva M."/>
            <person name="Nelson J."/>
            <person name="Hou S."/>
            <person name="Wollam A."/>
            <person name="Pepin K.H."/>
            <person name="Johnson M."/>
            <person name="Bhonagiri V."/>
            <person name="Nash W.E."/>
            <person name="Warren W."/>
            <person name="Chinwalla A."/>
            <person name="Mardis E.R."/>
            <person name="Wilson R.K."/>
        </authorList>
    </citation>
    <scope>NUCLEOTIDE SEQUENCE [LARGE SCALE GENOMIC DNA]</scope>
    <source>
        <strain evidence="1 2">NJ9703</strain>
    </source>
</reference>
<organism evidence="1 2">
    <name type="scientific">Neisseria subflava NJ9703</name>
    <dbReference type="NCBI Taxonomy" id="546268"/>
    <lineage>
        <taxon>Bacteria</taxon>
        <taxon>Pseudomonadati</taxon>
        <taxon>Pseudomonadota</taxon>
        <taxon>Betaproteobacteria</taxon>
        <taxon>Neisseriales</taxon>
        <taxon>Neisseriaceae</taxon>
        <taxon>Neisseria</taxon>
    </lineage>
</organism>
<dbReference type="EMBL" id="ACEO02000001">
    <property type="protein sequence ID" value="EFC53236.1"/>
    <property type="molecule type" value="Genomic_DNA"/>
</dbReference>